<dbReference type="PROSITE" id="PS00600">
    <property type="entry name" value="AA_TRANSFER_CLASS_3"/>
    <property type="match status" value="1"/>
</dbReference>
<accession>A0A0Q9YE11</accession>
<sequence>MIDHTLWLPYTQMQTTSTPIEIVASEEEYLITKQGTKLIDAIGSWWTSCYGYNHPAIVAAIQSQAETLPHVMLGGIVHPQAQRLAHRLKALLPADLNHVFFANTGSEAVEISMKMAIQYWLNQGQTRTQFVCFEQGYHGDTFYAMSVCDPVEGMHHIFKNALPKQLHTPIPRSKENLETFKTWLRLHKNQIAGVIIEPLVQGAGGMKMHTPQVLKEIDTVCKELDLLLIADEIFTGFGRTGSLFAINQAHVVPDIICLSKALTGGTLPLAAVIARTPIYEAFLSDNPEAALMHGPTYMGNAMACAAANAVLDLFSTEAWQENVQKIQTQLQNALVPLSNSAKVKEVRVLGAIGVVELQQNVAHDKAWFVKRFLESGIWLRPFGNIIYTTPCFNMRSINLQRITEAICKHIHDWKT</sequence>
<evidence type="ECO:0000313" key="12">
    <source>
        <dbReference type="Proteomes" id="UP000051494"/>
    </source>
</evidence>
<keyword evidence="3 9" id="KW-0032">Aminotransferase</keyword>
<feature type="binding site" evidence="9">
    <location>
        <position position="137"/>
    </location>
    <ligand>
        <name>substrate</name>
    </ligand>
</feature>
<dbReference type="InterPro" id="IPR005814">
    <property type="entry name" value="Aminotrans_3"/>
</dbReference>
<feature type="binding site" evidence="9">
    <location>
        <position position="260"/>
    </location>
    <ligand>
        <name>substrate</name>
    </ligand>
</feature>
<comment type="caution">
    <text evidence="10">The sequence shown here is derived from an EMBL/GenBank/DDBJ whole genome shotgun (WGS) entry which is preliminary data.</text>
</comment>
<evidence type="ECO:0000256" key="8">
    <source>
        <dbReference type="ARBA" id="ARBA00048449"/>
    </source>
</evidence>
<comment type="cofactor">
    <cofactor evidence="1 9">
        <name>pyridoxal 5'-phosphate</name>
        <dbReference type="ChEBI" id="CHEBI:597326"/>
    </cofactor>
</comment>
<dbReference type="GO" id="GO:0030170">
    <property type="term" value="F:pyridoxal phosphate binding"/>
    <property type="evidence" value="ECO:0007669"/>
    <property type="project" value="UniProtKB-UniRule"/>
</dbReference>
<dbReference type="UniPathway" id="UPA00078">
    <property type="reaction ID" value="UER00160"/>
</dbReference>
<gene>
    <name evidence="9 10" type="primary">bioA</name>
    <name evidence="10" type="ORF">CC99x_01190</name>
    <name evidence="11" type="ORF">CC99x_012035</name>
</gene>
<dbReference type="GO" id="GO:0009102">
    <property type="term" value="P:biotin biosynthetic process"/>
    <property type="evidence" value="ECO:0007669"/>
    <property type="project" value="UniProtKB-UniRule"/>
</dbReference>
<dbReference type="NCBIfam" id="NF004624">
    <property type="entry name" value="PRK05964.1"/>
    <property type="match status" value="1"/>
</dbReference>
<comment type="subunit">
    <text evidence="9">Homodimer.</text>
</comment>
<dbReference type="EMBL" id="LKHV01000005">
    <property type="protein sequence ID" value="KRG18709.1"/>
    <property type="molecule type" value="Genomic_DNA"/>
</dbReference>
<feature type="binding site" evidence="9">
    <location>
        <begin position="105"/>
        <end position="106"/>
    </location>
    <ligand>
        <name>pyridoxal 5'-phosphate</name>
        <dbReference type="ChEBI" id="CHEBI:597326"/>
    </ligand>
</feature>
<evidence type="ECO:0000256" key="9">
    <source>
        <dbReference type="HAMAP-Rule" id="MF_00834"/>
    </source>
</evidence>
<reference evidence="11" key="2">
    <citation type="journal article" date="2016" name="Genome Announc.">
        <title>Draft Genome Sequences of Two Novel Amoeba-Resistant Intranuclear Bacteria, 'Candidatus Berkiella cookevillensis' and 'Candidatus Berkiella aquae'.</title>
        <authorList>
            <person name="Mehari Y.T."/>
            <person name="Arivett B.A."/>
            <person name="Farone A.L."/>
            <person name="Gunderson J.H."/>
            <person name="Farone M.B."/>
        </authorList>
    </citation>
    <scope>NUCLEOTIDE SEQUENCE</scope>
    <source>
        <strain evidence="11">CC99</strain>
    </source>
</reference>
<dbReference type="PANTHER" id="PTHR42684">
    <property type="entry name" value="ADENOSYLMETHIONINE-8-AMINO-7-OXONONANOATE AMINOTRANSFERASE"/>
    <property type="match status" value="1"/>
</dbReference>
<evidence type="ECO:0000256" key="2">
    <source>
        <dbReference type="ARBA" id="ARBA00005063"/>
    </source>
</evidence>
<comment type="function">
    <text evidence="9">Catalyzes the transfer of the alpha-amino group from S-adenosyl-L-methionine (SAM) to 7-keto-8-aminopelargonic acid (KAPA) to form 7,8-diaminopelargonic acid (DAPA). It is the only aminotransferase known to utilize SAM as an amino donor.</text>
</comment>
<dbReference type="Gene3D" id="3.90.1150.10">
    <property type="entry name" value="Aspartate Aminotransferase, domain 1"/>
    <property type="match status" value="1"/>
</dbReference>
<dbReference type="NCBIfam" id="TIGR00508">
    <property type="entry name" value="bioA"/>
    <property type="match status" value="1"/>
</dbReference>
<dbReference type="FunFam" id="3.40.640.10:FF:000004">
    <property type="entry name" value="Acetylornithine aminotransferase"/>
    <property type="match status" value="1"/>
</dbReference>
<dbReference type="AlphaFoldDB" id="A0A0Q9YE11"/>
<feature type="binding site" evidence="9">
    <location>
        <position position="231"/>
    </location>
    <ligand>
        <name>pyridoxal 5'-phosphate</name>
        <dbReference type="ChEBI" id="CHEBI:597326"/>
    </ligand>
</feature>
<keyword evidence="4 9" id="KW-0808">Transferase</keyword>
<protein>
    <recommendedName>
        <fullName evidence="9">Adenosylmethionine-8-amino-7-oxononanoate aminotransferase</fullName>
        <ecNumber evidence="9">2.6.1.62</ecNumber>
    </recommendedName>
    <alternativeName>
        <fullName evidence="9">7,8-diamino-pelargonic acid aminotransferase</fullName>
        <shortName evidence="9">DAPA AT</shortName>
        <shortName evidence="9">DAPA aminotransferase</shortName>
    </alternativeName>
    <alternativeName>
        <fullName evidence="9">7,8-diaminononanoate synthase</fullName>
        <shortName evidence="9">DANS</shortName>
    </alternativeName>
    <alternativeName>
        <fullName evidence="9">Diaminopelargonic acid synthase</fullName>
    </alternativeName>
</protein>
<comment type="similarity">
    <text evidence="9">Belongs to the class-III pyridoxal-phosphate-dependent aminotransferase family. BioA subfamily.</text>
</comment>
<feature type="modified residue" description="N6-(pyridoxal phosphate)lysine" evidence="9">
    <location>
        <position position="260"/>
    </location>
</feature>
<keyword evidence="7 9" id="KW-0663">Pyridoxal phosphate</keyword>
<dbReference type="PIRSF" id="PIRSF000521">
    <property type="entry name" value="Transaminase_4ab_Lys_Orn"/>
    <property type="match status" value="1"/>
</dbReference>
<dbReference type="Gene3D" id="3.40.640.10">
    <property type="entry name" value="Type I PLP-dependent aspartate aminotransferase-like (Major domain)"/>
    <property type="match status" value="1"/>
</dbReference>
<evidence type="ECO:0000256" key="5">
    <source>
        <dbReference type="ARBA" id="ARBA00022691"/>
    </source>
</evidence>
<evidence type="ECO:0000313" key="10">
    <source>
        <dbReference type="EMBL" id="KRG18709.1"/>
    </source>
</evidence>
<dbReference type="OrthoDB" id="9801052at2"/>
<evidence type="ECO:0000256" key="1">
    <source>
        <dbReference type="ARBA" id="ARBA00001933"/>
    </source>
</evidence>
<feature type="site" description="Participates in the substrate recognition with KAPA and in a stacking interaction with the adenine ring of SAM" evidence="9">
    <location>
        <position position="10"/>
    </location>
</feature>
<dbReference type="InterPro" id="IPR005815">
    <property type="entry name" value="BioA"/>
</dbReference>
<evidence type="ECO:0000256" key="6">
    <source>
        <dbReference type="ARBA" id="ARBA00022756"/>
    </source>
</evidence>
<dbReference type="Proteomes" id="UP000051494">
    <property type="component" value="Unassembled WGS sequence"/>
</dbReference>
<keyword evidence="12" id="KW-1185">Reference proteome</keyword>
<keyword evidence="6 9" id="KW-0093">Biotin biosynthesis</keyword>
<organism evidence="10">
    <name type="scientific">Candidatus Berkiella cookevillensis</name>
    <dbReference type="NCBI Taxonomy" id="437022"/>
    <lineage>
        <taxon>Bacteria</taxon>
        <taxon>Pseudomonadati</taxon>
        <taxon>Pseudomonadota</taxon>
        <taxon>Gammaproteobacteria</taxon>
        <taxon>Candidatus Berkiellales</taxon>
        <taxon>Candidatus Berkiellaceae</taxon>
        <taxon>Candidatus Berkiella</taxon>
    </lineage>
</organism>
<dbReference type="InterPro" id="IPR015421">
    <property type="entry name" value="PyrdxlP-dep_Trfase_major"/>
</dbReference>
<dbReference type="RefSeq" id="WP_057624300.1">
    <property type="nucleotide sequence ID" value="NZ_LKHV02000001.1"/>
</dbReference>
<dbReference type="SUPFAM" id="SSF53383">
    <property type="entry name" value="PLP-dependent transferases"/>
    <property type="match status" value="1"/>
</dbReference>
<evidence type="ECO:0000313" key="11">
    <source>
        <dbReference type="EMBL" id="MCS5709625.1"/>
    </source>
</evidence>
<dbReference type="PATRIC" id="fig|1590042.3.peg.1204"/>
<dbReference type="InterPro" id="IPR015422">
    <property type="entry name" value="PyrdxlP-dep_Trfase_small"/>
</dbReference>
<keyword evidence="9" id="KW-0963">Cytoplasm</keyword>
<feature type="binding site" evidence="9">
    <location>
        <position position="294"/>
    </location>
    <ligand>
        <name>substrate</name>
    </ligand>
</feature>
<dbReference type="GO" id="GO:0004015">
    <property type="term" value="F:adenosylmethionine-8-amino-7-oxononanoate transaminase activity"/>
    <property type="evidence" value="ECO:0007669"/>
    <property type="project" value="UniProtKB-UniRule"/>
</dbReference>
<proteinExistence type="inferred from homology"/>
<feature type="binding site" evidence="9">
    <location>
        <position position="45"/>
    </location>
    <ligand>
        <name>substrate</name>
    </ligand>
</feature>
<comment type="pathway">
    <text evidence="2 9">Cofactor biosynthesis; biotin biosynthesis; 7,8-diaminononanoate from 8-amino-7-oxononanoate (SAM route): step 1/1.</text>
</comment>
<dbReference type="EMBL" id="LKHV02000001">
    <property type="protein sequence ID" value="MCS5709625.1"/>
    <property type="molecule type" value="Genomic_DNA"/>
</dbReference>
<feature type="binding site" evidence="9">
    <location>
        <position position="380"/>
    </location>
    <ligand>
        <name>substrate</name>
    </ligand>
</feature>
<dbReference type="HAMAP" id="MF_00834">
    <property type="entry name" value="BioA"/>
    <property type="match status" value="1"/>
</dbReference>
<reference evidence="11" key="3">
    <citation type="submission" date="2021-06" db="EMBL/GenBank/DDBJ databases">
        <title>Genomic Description and Analysis of Intracellular Bacteria, Candidatus Berkiella cookevillensis and Candidatus Berkiella aquae.</title>
        <authorList>
            <person name="Kidane D.T."/>
            <person name="Mehari Y.T."/>
            <person name="Rice F.C."/>
            <person name="Arivett B.A."/>
            <person name="Farone A.L."/>
            <person name="Berk S.G."/>
            <person name="Farone M.B."/>
        </authorList>
    </citation>
    <scope>NUCLEOTIDE SEQUENCE</scope>
    <source>
        <strain evidence="11">CC99</strain>
    </source>
</reference>
<dbReference type="InterPro" id="IPR049704">
    <property type="entry name" value="Aminotrans_3_PPA_site"/>
</dbReference>
<comment type="catalytic activity">
    <reaction evidence="8 9">
        <text>(8S)-8-amino-7-oxononanoate + S-adenosyl-L-methionine = S-adenosyl-4-methylsulfanyl-2-oxobutanoate + (7R,8S)-7,8-diammoniononanoate</text>
        <dbReference type="Rhea" id="RHEA:16861"/>
        <dbReference type="ChEBI" id="CHEBI:16490"/>
        <dbReference type="ChEBI" id="CHEBI:59789"/>
        <dbReference type="ChEBI" id="CHEBI:149468"/>
        <dbReference type="ChEBI" id="CHEBI:149469"/>
        <dbReference type="EC" id="2.6.1.62"/>
    </reaction>
</comment>
<dbReference type="GO" id="GO:0005737">
    <property type="term" value="C:cytoplasm"/>
    <property type="evidence" value="ECO:0007669"/>
    <property type="project" value="UniProtKB-SubCell"/>
</dbReference>
<dbReference type="Pfam" id="PF00202">
    <property type="entry name" value="Aminotran_3"/>
    <property type="match status" value="1"/>
</dbReference>
<name>A0A0Q9YE11_9GAMM</name>
<dbReference type="STRING" id="437022.CC99x_01190"/>
<reference evidence="10" key="1">
    <citation type="submission" date="2015-09" db="EMBL/GenBank/DDBJ databases">
        <title>Draft Genome Sequences of Two Novel Amoeba-resistant Intranuclear Bacteria, Candidatus Berkiella cookevillensis and Candidatus Berkiella aquae.</title>
        <authorList>
            <person name="Mehari Y.T."/>
            <person name="Arivett B.A."/>
            <person name="Farone A.L."/>
            <person name="Gunderson J.H."/>
            <person name="Farone M.B."/>
        </authorList>
    </citation>
    <scope>NUCLEOTIDE SEQUENCE [LARGE SCALE GENOMIC DNA]</scope>
    <source>
        <strain evidence="10">CC99</strain>
    </source>
</reference>
<keyword evidence="5 9" id="KW-0949">S-adenosyl-L-methionine</keyword>
<dbReference type="InterPro" id="IPR015424">
    <property type="entry name" value="PyrdxlP-dep_Trfase"/>
</dbReference>
<dbReference type="EC" id="2.6.1.62" evidence="9"/>
<feature type="binding site" evidence="9">
    <location>
        <begin position="295"/>
        <end position="296"/>
    </location>
    <ligand>
        <name>pyridoxal 5'-phosphate</name>
        <dbReference type="ChEBI" id="CHEBI:597326"/>
    </ligand>
</feature>
<dbReference type="PANTHER" id="PTHR42684:SF17">
    <property type="entry name" value="ADENOSYLMETHIONINE-8-AMINO-7-OXONONANOATE AMINOTRANSFERASE"/>
    <property type="match status" value="1"/>
</dbReference>
<dbReference type="CDD" id="cd00610">
    <property type="entry name" value="OAT_like"/>
    <property type="match status" value="1"/>
</dbReference>
<comment type="subcellular location">
    <subcellularLocation>
        <location evidence="9">Cytoplasm</location>
    </subcellularLocation>
</comment>
<evidence type="ECO:0000256" key="7">
    <source>
        <dbReference type="ARBA" id="ARBA00022898"/>
    </source>
</evidence>
<evidence type="ECO:0000256" key="4">
    <source>
        <dbReference type="ARBA" id="ARBA00022679"/>
    </source>
</evidence>
<evidence type="ECO:0000256" key="3">
    <source>
        <dbReference type="ARBA" id="ARBA00022576"/>
    </source>
</evidence>